<dbReference type="Proteomes" id="UP001143304">
    <property type="component" value="Unassembled WGS sequence"/>
</dbReference>
<evidence type="ECO:0000313" key="5">
    <source>
        <dbReference type="Proteomes" id="UP001143304"/>
    </source>
</evidence>
<dbReference type="InterPro" id="IPR050197">
    <property type="entry name" value="Aldolase_class_II_sugar_metab"/>
</dbReference>
<dbReference type="SUPFAM" id="SSF53639">
    <property type="entry name" value="AraD/HMP-PK domain-like"/>
    <property type="match status" value="1"/>
</dbReference>
<protein>
    <submittedName>
        <fullName evidence="4">Class II aldolase/adducin family protein</fullName>
    </submittedName>
</protein>
<keyword evidence="5" id="KW-1185">Reference proteome</keyword>
<dbReference type="InterPro" id="IPR001303">
    <property type="entry name" value="Aldolase_II/adducin_N"/>
</dbReference>
<dbReference type="PANTHER" id="PTHR22789">
    <property type="entry name" value="FUCULOSE PHOSPHATE ALDOLASE"/>
    <property type="match status" value="1"/>
</dbReference>
<gene>
    <name evidence="4" type="ORF">EYC82_14230</name>
</gene>
<evidence type="ECO:0000313" key="4">
    <source>
        <dbReference type="EMBL" id="MCX2978520.1"/>
    </source>
</evidence>
<dbReference type="EMBL" id="SHNO01000001">
    <property type="protein sequence ID" value="MCX2978520.1"/>
    <property type="molecule type" value="Genomic_DNA"/>
</dbReference>
<feature type="domain" description="Class II aldolase/adducin N-terminal" evidence="3">
    <location>
        <begin position="29"/>
        <end position="206"/>
    </location>
</feature>
<keyword evidence="2" id="KW-0456">Lyase</keyword>
<evidence type="ECO:0000256" key="2">
    <source>
        <dbReference type="ARBA" id="ARBA00023239"/>
    </source>
</evidence>
<evidence type="ECO:0000259" key="3">
    <source>
        <dbReference type="SMART" id="SM01007"/>
    </source>
</evidence>
<reference evidence="4" key="1">
    <citation type="submission" date="2019-02" db="EMBL/GenBank/DDBJ databases">
        <authorList>
            <person name="Li S.-H."/>
        </authorList>
    </citation>
    <scope>NUCLEOTIDE SEQUENCE</scope>
    <source>
        <strain evidence="4">IMCC11814</strain>
    </source>
</reference>
<comment type="caution">
    <text evidence="4">The sequence shown here is derived from an EMBL/GenBank/DDBJ whole genome shotgun (WGS) entry which is preliminary data.</text>
</comment>
<evidence type="ECO:0000256" key="1">
    <source>
        <dbReference type="ARBA" id="ARBA00022723"/>
    </source>
</evidence>
<proteinExistence type="predicted"/>
<dbReference type="Pfam" id="PF00596">
    <property type="entry name" value="Aldolase_II"/>
    <property type="match status" value="1"/>
</dbReference>
<sequence>METDPPKAFEGYAPKTGRFALTPELSPEQELAILCHALFAEGYDDHIAGHISYRQDDGTFLINPWELAWDEITASDIIRIDVEGNVIAGDWNVTPANLLHRAIHEVRSDANIIIHNHPRYASIWSMRQEVPKTFDQTGANINGDIKLYNEYAGALHQTEQCAKAAAELGDAKWALLANHGVLVTGRDIRQAHVRAVTLEWRCKQAWMVEAIGGGVPMPEEHVENLGGMIDEFGLPFMWEAMVRRVLRKYPEVLQ</sequence>
<dbReference type="RefSeq" id="WP_279250216.1">
    <property type="nucleotide sequence ID" value="NZ_SHNO01000001.1"/>
</dbReference>
<dbReference type="InterPro" id="IPR036409">
    <property type="entry name" value="Aldolase_II/adducin_N_sf"/>
</dbReference>
<dbReference type="Gene3D" id="3.40.225.10">
    <property type="entry name" value="Class II aldolase/adducin N-terminal domain"/>
    <property type="match status" value="1"/>
</dbReference>
<keyword evidence="1" id="KW-0479">Metal-binding</keyword>
<accession>A0ABT3T8E4</accession>
<dbReference type="SMART" id="SM01007">
    <property type="entry name" value="Aldolase_II"/>
    <property type="match status" value="1"/>
</dbReference>
<organism evidence="4 5">
    <name type="scientific">Candidatus Marimicrobium litorale</name>
    <dbReference type="NCBI Taxonomy" id="2518991"/>
    <lineage>
        <taxon>Bacteria</taxon>
        <taxon>Pseudomonadati</taxon>
        <taxon>Pseudomonadota</taxon>
        <taxon>Gammaproteobacteria</taxon>
        <taxon>Cellvibrionales</taxon>
        <taxon>Halieaceae</taxon>
        <taxon>Marimicrobium</taxon>
    </lineage>
</organism>
<name>A0ABT3T8E4_9GAMM</name>
<dbReference type="PANTHER" id="PTHR22789:SF0">
    <property type="entry name" value="3-OXO-TETRONATE 4-PHOSPHATE DECARBOXYLASE-RELATED"/>
    <property type="match status" value="1"/>
</dbReference>